<dbReference type="PANTHER" id="PTHR32154:SF0">
    <property type="entry name" value="PYRUVATE-FLAVODOXIN OXIDOREDUCTASE-RELATED"/>
    <property type="match status" value="1"/>
</dbReference>
<organism evidence="4 5">
    <name type="scientific">Coemansia guatemalensis</name>
    <dbReference type="NCBI Taxonomy" id="2761395"/>
    <lineage>
        <taxon>Eukaryota</taxon>
        <taxon>Fungi</taxon>
        <taxon>Fungi incertae sedis</taxon>
        <taxon>Zoopagomycota</taxon>
        <taxon>Kickxellomycotina</taxon>
        <taxon>Kickxellomycetes</taxon>
        <taxon>Kickxellales</taxon>
        <taxon>Kickxellaceae</taxon>
        <taxon>Coemansia</taxon>
    </lineage>
</organism>
<evidence type="ECO:0000256" key="1">
    <source>
        <dbReference type="ARBA" id="ARBA00023002"/>
    </source>
</evidence>
<dbReference type="InterPro" id="IPR050722">
    <property type="entry name" value="Pyruvate:ferred/Flavod_OxRd"/>
</dbReference>
<evidence type="ECO:0000256" key="2">
    <source>
        <dbReference type="SAM" id="MobiDB-lite"/>
    </source>
</evidence>
<evidence type="ECO:0000313" key="5">
    <source>
        <dbReference type="Proteomes" id="UP001140094"/>
    </source>
</evidence>
<feature type="non-terminal residue" evidence="4">
    <location>
        <position position="423"/>
    </location>
</feature>
<dbReference type="PANTHER" id="PTHR32154">
    <property type="entry name" value="PYRUVATE-FLAVODOXIN OXIDOREDUCTASE-RELATED"/>
    <property type="match status" value="1"/>
</dbReference>
<feature type="region of interest" description="Disordered" evidence="2">
    <location>
        <begin position="354"/>
        <end position="377"/>
    </location>
</feature>
<dbReference type="EMBL" id="JANBUO010001167">
    <property type="protein sequence ID" value="KAJ2799496.1"/>
    <property type="molecule type" value="Genomic_DNA"/>
</dbReference>
<dbReference type="GO" id="GO:0006979">
    <property type="term" value="P:response to oxidative stress"/>
    <property type="evidence" value="ECO:0007669"/>
    <property type="project" value="TreeGrafter"/>
</dbReference>
<dbReference type="SUPFAM" id="SSF52518">
    <property type="entry name" value="Thiamin diphosphate-binding fold (THDP-binding)"/>
    <property type="match status" value="1"/>
</dbReference>
<sequence>MASTLRKTALHASTLTAAVAYTTATALDSTTVVVDDVQTSSAAELIGDSARLVRVSQATEVASVVSDSTDGKAVSIVVASSALIKLIPVLRDLAQRKRAVVLHVAASSAEDVSNVLAVRDSGCAVLRSSSPQQAIDFAVVATLAAQKLGVPFIHCFNEAMSPVDVQTYEPVAVQAGFAEFLEKAQEEEAAAQSQGEATHAAVAEAMELFDSGYLPVAYVGAADASVVYVTFGAELGAEAAGAAGVVQVSLFRPLSAAAIVEKLPATVNRLVAFEQVTRQPTAWGPLLFDLAAVLHSSEWEAQGGGKQPILLDAVSAESPAAFAAAQVAKVTAHAAGLESPAHFNPAELVGIAERSDEEAPRGSSQGQHGLSQEQQQKRVEQIPYGQLLRDMFKERLNVANAAESRTIWGDAGQAASTPEFGFG</sequence>
<protein>
    <submittedName>
        <fullName evidence="4">Sulfite reductase [NADPH] subunit beta</fullName>
        <ecNumber evidence="4">1.8.1.2</ecNumber>
    </submittedName>
</protein>
<dbReference type="AlphaFoldDB" id="A0A9W8LS34"/>
<dbReference type="GO" id="GO:0004783">
    <property type="term" value="F:sulfite reductase (NADPH) activity"/>
    <property type="evidence" value="ECO:0007669"/>
    <property type="project" value="UniProtKB-EC"/>
</dbReference>
<dbReference type="Gene3D" id="3.40.50.920">
    <property type="match status" value="1"/>
</dbReference>
<proteinExistence type="predicted"/>
<dbReference type="Gene3D" id="3.40.50.970">
    <property type="match status" value="1"/>
</dbReference>
<dbReference type="Proteomes" id="UP001140094">
    <property type="component" value="Unassembled WGS sequence"/>
</dbReference>
<dbReference type="Pfam" id="PF01855">
    <property type="entry name" value="POR_N"/>
    <property type="match status" value="1"/>
</dbReference>
<keyword evidence="5" id="KW-1185">Reference proteome</keyword>
<dbReference type="SUPFAM" id="SSF52922">
    <property type="entry name" value="TK C-terminal domain-like"/>
    <property type="match status" value="1"/>
</dbReference>
<evidence type="ECO:0000313" key="4">
    <source>
        <dbReference type="EMBL" id="KAJ2799496.1"/>
    </source>
</evidence>
<evidence type="ECO:0000259" key="3">
    <source>
        <dbReference type="Pfam" id="PF01855"/>
    </source>
</evidence>
<name>A0A9W8LS34_9FUNG</name>
<feature type="domain" description="Pyruvate flavodoxin/ferredoxin oxidoreductase pyrimidine binding" evidence="3">
    <location>
        <begin position="73"/>
        <end position="194"/>
    </location>
</feature>
<comment type="caution">
    <text evidence="4">The sequence shown here is derived from an EMBL/GenBank/DDBJ whole genome shotgun (WGS) entry which is preliminary data.</text>
</comment>
<dbReference type="InterPro" id="IPR009014">
    <property type="entry name" value="Transketo_C/PFOR_II"/>
</dbReference>
<accession>A0A9W8LS34</accession>
<reference evidence="4" key="1">
    <citation type="submission" date="2022-07" db="EMBL/GenBank/DDBJ databases">
        <title>Phylogenomic reconstructions and comparative analyses of Kickxellomycotina fungi.</title>
        <authorList>
            <person name="Reynolds N.K."/>
            <person name="Stajich J.E."/>
            <person name="Barry K."/>
            <person name="Grigoriev I.V."/>
            <person name="Crous P."/>
            <person name="Smith M.E."/>
        </authorList>
    </citation>
    <scope>NUCLEOTIDE SEQUENCE</scope>
    <source>
        <strain evidence="4">NRRL 1565</strain>
    </source>
</reference>
<keyword evidence="1 4" id="KW-0560">Oxidoreductase</keyword>
<dbReference type="EC" id="1.8.1.2" evidence="4"/>
<dbReference type="InterPro" id="IPR002880">
    <property type="entry name" value="Pyrv_Fd/Flavodoxin_OxRdtase_N"/>
</dbReference>
<feature type="compositionally biased region" description="Low complexity" evidence="2">
    <location>
        <begin position="362"/>
        <end position="374"/>
    </location>
</feature>
<gene>
    <name evidence="4" type="primary">MET5_1</name>
    <name evidence="4" type="ORF">H4R20_004420</name>
</gene>
<dbReference type="OrthoDB" id="1688044at2759"/>
<dbReference type="InterPro" id="IPR029061">
    <property type="entry name" value="THDP-binding"/>
</dbReference>